<organism evidence="1 2">
    <name type="scientific">Panagrolaimus sp. JU765</name>
    <dbReference type="NCBI Taxonomy" id="591449"/>
    <lineage>
        <taxon>Eukaryota</taxon>
        <taxon>Metazoa</taxon>
        <taxon>Ecdysozoa</taxon>
        <taxon>Nematoda</taxon>
        <taxon>Chromadorea</taxon>
        <taxon>Rhabditida</taxon>
        <taxon>Tylenchina</taxon>
        <taxon>Panagrolaimomorpha</taxon>
        <taxon>Panagrolaimoidea</taxon>
        <taxon>Panagrolaimidae</taxon>
        <taxon>Panagrolaimus</taxon>
    </lineage>
</organism>
<protein>
    <submittedName>
        <fullName evidence="2">C2H2-type domain-containing protein</fullName>
    </submittedName>
</protein>
<sequence length="371" mass="41779">MATPDKSTVMENQPGPIFPLLVQQSIQQPAPPVQKFSCHWGNCGAVFNNLEEIEAHIIAAHITKTPPYICHWAKCRRNGHDFGQFYLYVNHIRTHTARDLHACSVAGCARRYRSIDNLRNHMITHALPKPIPCSIVGCYRTFNNVVERGKHVSRAHSNVKRFMCPMLECRKRYSDPSSLRKHLKGLHGESAYAVFRELKNTVRLWEKNFRVRTNVDGNARVVGVNGEEINFEEIINHVPEITEAEMLHHQNVGDLDDEGGFSDESSDVTHNYDVKHPPFCYPYGPPPPFYQMPPMFVYPMPGQHGVQDRPAGSSSKPSTPTEQQSPAGQMFTHMSFPPFMPQQPGPSGSQKPSSPPTPAGPYARDSRPSNH</sequence>
<dbReference type="Proteomes" id="UP000887576">
    <property type="component" value="Unplaced"/>
</dbReference>
<evidence type="ECO:0000313" key="2">
    <source>
        <dbReference type="WBParaSite" id="JU765_v2.g17645.t1"/>
    </source>
</evidence>
<reference evidence="2" key="1">
    <citation type="submission" date="2022-11" db="UniProtKB">
        <authorList>
            <consortium name="WormBaseParasite"/>
        </authorList>
    </citation>
    <scope>IDENTIFICATION</scope>
</reference>
<dbReference type="WBParaSite" id="JU765_v2.g17645.t1">
    <property type="protein sequence ID" value="JU765_v2.g17645.t1"/>
    <property type="gene ID" value="JU765_v2.g17645"/>
</dbReference>
<proteinExistence type="predicted"/>
<name>A0AC34QMR4_9BILA</name>
<accession>A0AC34QMR4</accession>
<evidence type="ECO:0000313" key="1">
    <source>
        <dbReference type="Proteomes" id="UP000887576"/>
    </source>
</evidence>